<dbReference type="STRING" id="81985.R0FUV0"/>
<evidence type="ECO:0000313" key="2">
    <source>
        <dbReference type="EMBL" id="EOA26692.1"/>
    </source>
</evidence>
<feature type="region of interest" description="Disordered" evidence="1">
    <location>
        <begin position="85"/>
        <end position="114"/>
    </location>
</feature>
<proteinExistence type="predicted"/>
<evidence type="ECO:0008006" key="4">
    <source>
        <dbReference type="Google" id="ProtNLM"/>
    </source>
</evidence>
<dbReference type="PANTHER" id="PTHR31344">
    <property type="entry name" value="NUCLEAR PORE COMPLEX PROTEIN NUP205"/>
    <property type="match status" value="1"/>
</dbReference>
<feature type="region of interest" description="Disordered" evidence="1">
    <location>
        <begin position="153"/>
        <end position="180"/>
    </location>
</feature>
<gene>
    <name evidence="2" type="ORF">CARUB_v10022776mg</name>
</gene>
<protein>
    <recommendedName>
        <fullName evidence="4">Dilute domain-containing protein</fullName>
    </recommendedName>
</protein>
<evidence type="ECO:0000256" key="1">
    <source>
        <dbReference type="SAM" id="MobiDB-lite"/>
    </source>
</evidence>
<keyword evidence="3" id="KW-1185">Reference proteome</keyword>
<dbReference type="eggNOG" id="ENOG502QQNG">
    <property type="taxonomic scope" value="Eukaryota"/>
</dbReference>
<dbReference type="InterPro" id="IPR021827">
    <property type="entry name" value="Nup186/Nup192/Nup205"/>
</dbReference>
<feature type="region of interest" description="Disordered" evidence="1">
    <location>
        <begin position="1"/>
        <end position="71"/>
    </location>
</feature>
<feature type="compositionally biased region" description="Basic and acidic residues" evidence="1">
    <location>
        <begin position="98"/>
        <end position="108"/>
    </location>
</feature>
<organism evidence="2 3">
    <name type="scientific">Capsella rubella</name>
    <dbReference type="NCBI Taxonomy" id="81985"/>
    <lineage>
        <taxon>Eukaryota</taxon>
        <taxon>Viridiplantae</taxon>
        <taxon>Streptophyta</taxon>
        <taxon>Embryophyta</taxon>
        <taxon>Tracheophyta</taxon>
        <taxon>Spermatophyta</taxon>
        <taxon>Magnoliopsida</taxon>
        <taxon>eudicotyledons</taxon>
        <taxon>Gunneridae</taxon>
        <taxon>Pentapetalae</taxon>
        <taxon>rosids</taxon>
        <taxon>malvids</taxon>
        <taxon>Brassicales</taxon>
        <taxon>Brassicaceae</taxon>
        <taxon>Camelineae</taxon>
        <taxon>Capsella</taxon>
    </lineage>
</organism>
<reference evidence="3" key="1">
    <citation type="journal article" date="2013" name="Nat. Genet.">
        <title>The Capsella rubella genome and the genomic consequences of rapid mating system evolution.</title>
        <authorList>
            <person name="Slotte T."/>
            <person name="Hazzouri K.M."/>
            <person name="Agren J.A."/>
            <person name="Koenig D."/>
            <person name="Maumus F."/>
            <person name="Guo Y.L."/>
            <person name="Steige K."/>
            <person name="Platts A.E."/>
            <person name="Escobar J.S."/>
            <person name="Newman L.K."/>
            <person name="Wang W."/>
            <person name="Mandakova T."/>
            <person name="Vello E."/>
            <person name="Smith L.M."/>
            <person name="Henz S.R."/>
            <person name="Steffen J."/>
            <person name="Takuno S."/>
            <person name="Brandvain Y."/>
            <person name="Coop G."/>
            <person name="Andolfatto P."/>
            <person name="Hu T.T."/>
            <person name="Blanchette M."/>
            <person name="Clark R.M."/>
            <person name="Quesneville H."/>
            <person name="Nordborg M."/>
            <person name="Gaut B.S."/>
            <person name="Lysak M.A."/>
            <person name="Jenkins J."/>
            <person name="Grimwood J."/>
            <person name="Chapman J."/>
            <person name="Prochnik S."/>
            <person name="Shu S."/>
            <person name="Rokhsar D."/>
            <person name="Schmutz J."/>
            <person name="Weigel D."/>
            <person name="Wright S.I."/>
        </authorList>
    </citation>
    <scope>NUCLEOTIDE SEQUENCE [LARGE SCALE GENOMIC DNA]</scope>
    <source>
        <strain evidence="3">cv. Monte Gargano</strain>
    </source>
</reference>
<feature type="compositionally biased region" description="Polar residues" evidence="1">
    <location>
        <begin position="1"/>
        <end position="15"/>
    </location>
</feature>
<evidence type="ECO:0000313" key="3">
    <source>
        <dbReference type="Proteomes" id="UP000029121"/>
    </source>
</evidence>
<dbReference type="GO" id="GO:0005643">
    <property type="term" value="C:nuclear pore"/>
    <property type="evidence" value="ECO:0007669"/>
    <property type="project" value="InterPro"/>
</dbReference>
<dbReference type="OrthoDB" id="20172at2759"/>
<feature type="compositionally biased region" description="Polar residues" evidence="1">
    <location>
        <begin position="49"/>
        <end position="66"/>
    </location>
</feature>
<dbReference type="AlphaFoldDB" id="R0FUV0"/>
<dbReference type="PANTHER" id="PTHR31344:SF11">
    <property type="entry name" value="NUCLEOLAR PROTEIN GAR2-LIKE PROTEIN"/>
    <property type="match status" value="1"/>
</dbReference>
<dbReference type="Proteomes" id="UP000029121">
    <property type="component" value="Unassembled WGS sequence"/>
</dbReference>
<name>R0FUV0_9BRAS</name>
<dbReference type="KEGG" id="crb:17890238"/>
<accession>R0FUV0</accession>
<feature type="compositionally biased region" description="Basic and acidic residues" evidence="1">
    <location>
        <begin position="34"/>
        <end position="48"/>
    </location>
</feature>
<dbReference type="EMBL" id="KB870808">
    <property type="protein sequence ID" value="EOA26692.1"/>
    <property type="molecule type" value="Genomic_DNA"/>
</dbReference>
<sequence>MMKARTANNNNVQSKRSTKSVRKDQKLQKTNSQKKAEQEKQKDLDAKELSSNISTVASDSTTQSDPSEAYETVDVRYLDDDSCATASADAHQVSDSCRVVDKTEKEHNSSGSVCDLEKDVDEQECEDANIDKEIDTDAREGINADVWEDASNGALSAGSESEAADVKENDGGNFEEGSSKEKIGHLETRIEKLEEELREVAALEISLYSVVPDHCSSAHKLHTPARRISRIYIHACKHFTQGKRATIARNSVSGLVLVAKSCGNDVPRLTFWLSNIIALRQIISQAFGKSRITQISNGSDHGDSGKKTNLRWKNGFQQLLEDWQETETFTTALEKIEFWVFSRIVESVWWQVFTPHMQSPENDSSVSKSNGKLMGPSLGDQNQGTFSISLWKNAYRDALQRLCPMRGAGHECGCLPVLARMVMDKCIGRFDVAMFNAILRESEHQIPTDPVSDPILDSKVLPIPAGDLSFGSGAQLKNAIGNWSRCLTEMFGMNSDDSSAKETRDREDDHVESKPFVLLNELSDLLMLPKDMLMERSIREEMCPSISLPLIKRILCNFTPDEFCPDHVPGAVLEELNAAESIGDGKLSEASFPYAASSVSYMPPSTMDIAEKVAEAAGKLTRNVSMIQRKGYTSDEELEELDSPLTSIVDKGSDFTGSTTSNARYKLLREVWGLFE</sequence>